<evidence type="ECO:0000259" key="3">
    <source>
        <dbReference type="Pfam" id="PF02894"/>
    </source>
</evidence>
<organism evidence="4 5">
    <name type="scientific">Paenibacillus agaridevorans</name>
    <dbReference type="NCBI Taxonomy" id="171404"/>
    <lineage>
        <taxon>Bacteria</taxon>
        <taxon>Bacillati</taxon>
        <taxon>Bacillota</taxon>
        <taxon>Bacilli</taxon>
        <taxon>Bacillales</taxon>
        <taxon>Paenibacillaceae</taxon>
        <taxon>Paenibacillus</taxon>
    </lineage>
</organism>
<dbReference type="InterPro" id="IPR036291">
    <property type="entry name" value="NAD(P)-bd_dom_sf"/>
</dbReference>
<keyword evidence="5" id="KW-1185">Reference proteome</keyword>
<dbReference type="InterPro" id="IPR000683">
    <property type="entry name" value="Gfo/Idh/MocA-like_OxRdtase_N"/>
</dbReference>
<dbReference type="SUPFAM" id="SSF55347">
    <property type="entry name" value="Glyceraldehyde-3-phosphate dehydrogenase-like, C-terminal domain"/>
    <property type="match status" value="1"/>
</dbReference>
<evidence type="ECO:0000313" key="5">
    <source>
        <dbReference type="Proteomes" id="UP000245202"/>
    </source>
</evidence>
<evidence type="ECO:0000256" key="1">
    <source>
        <dbReference type="ARBA" id="ARBA00010928"/>
    </source>
</evidence>
<gene>
    <name evidence="4" type="ORF">PAT3040_04711</name>
</gene>
<feature type="domain" description="Gfo/Idh/MocA-like oxidoreductase N-terminal" evidence="2">
    <location>
        <begin position="6"/>
        <end position="127"/>
    </location>
</feature>
<dbReference type="GO" id="GO:0000166">
    <property type="term" value="F:nucleotide binding"/>
    <property type="evidence" value="ECO:0007669"/>
    <property type="project" value="InterPro"/>
</dbReference>
<dbReference type="EMBL" id="BDQX01000286">
    <property type="protein sequence ID" value="GBG10015.1"/>
    <property type="molecule type" value="Genomic_DNA"/>
</dbReference>
<dbReference type="AlphaFoldDB" id="A0A2R5EV59"/>
<feature type="domain" description="Gfo/Idh/MocA-like oxidoreductase C-terminal" evidence="3">
    <location>
        <begin position="140"/>
        <end position="332"/>
    </location>
</feature>
<dbReference type="InterPro" id="IPR004104">
    <property type="entry name" value="Gfo/Idh/MocA-like_OxRdtase_C"/>
</dbReference>
<sequence>MKPLTAVLLGAGSRGRYIYGPYAEKYPHELRIVAVAEPDAERRSSFAALHGIAPERTYTSWERAFDEGRIADVMIICTLDRMHYEPAMKAMELGYHVMLEKPMSPSMEECIRLEEASLRLRRLLAVTHVLRYSPFWSGIKRCIDEGELGTVGTIQLTENVGYRHMTHSYVRGNWRKAEETSPMILAKSCHDLDLVSWMMGQPCTNVSSYGSLLHFRPENAPAGSTERCMDGCAVERDCPFSAVKLYLRQPSHEWARYMTDDPTQEGIIAALKDGPFGRCVYRCDNNVVDHQVVNMAFENGANASFIMSGLTESGTRRVQIMGTAGEIIGDMDKGSFVLYRYATDERIEHRCSVEGDGHGGGDERMVAAFLRDVRSFDRNPSQGLTSATASLQSHLIAFAAEHSRLRDGDPVRLAEFREQGAASGRAHK</sequence>
<dbReference type="Gene3D" id="3.30.360.10">
    <property type="entry name" value="Dihydrodipicolinate Reductase, domain 2"/>
    <property type="match status" value="1"/>
</dbReference>
<dbReference type="Pfam" id="PF01408">
    <property type="entry name" value="GFO_IDH_MocA"/>
    <property type="match status" value="1"/>
</dbReference>
<comment type="caution">
    <text evidence="4">The sequence shown here is derived from an EMBL/GenBank/DDBJ whole genome shotgun (WGS) entry which is preliminary data.</text>
</comment>
<accession>A0A2R5EV59</accession>
<dbReference type="PANTHER" id="PTHR43377:SF2">
    <property type="entry name" value="BINDING ROSSMANN FOLD OXIDOREDUCTASE, PUTATIVE (AFU_ORTHOLOGUE AFUA_4G00560)-RELATED"/>
    <property type="match status" value="1"/>
</dbReference>
<dbReference type="Pfam" id="PF02894">
    <property type="entry name" value="GFO_IDH_MocA_C"/>
    <property type="match status" value="1"/>
</dbReference>
<dbReference type="SUPFAM" id="SSF51735">
    <property type="entry name" value="NAD(P)-binding Rossmann-fold domains"/>
    <property type="match status" value="1"/>
</dbReference>
<name>A0A2R5EV59_9BACL</name>
<protein>
    <submittedName>
        <fullName evidence="4">Oxidoreductase</fullName>
    </submittedName>
</protein>
<reference evidence="4 5" key="1">
    <citation type="submission" date="2017-08" db="EMBL/GenBank/DDBJ databases">
        <title>Substantial Increase in Enzyme Production by Combined Drug-Resistance Mutations in Paenibacillus agaridevorans.</title>
        <authorList>
            <person name="Tanaka Y."/>
            <person name="Funane K."/>
            <person name="Hosaka T."/>
            <person name="Shiwa Y."/>
            <person name="Fujita N."/>
            <person name="Miyazaki T."/>
            <person name="Yoshikawa H."/>
            <person name="Murakami K."/>
            <person name="Kasahara K."/>
            <person name="Inaoka T."/>
            <person name="Hiraga Y."/>
            <person name="Ochi K."/>
        </authorList>
    </citation>
    <scope>NUCLEOTIDE SEQUENCE [LARGE SCALE GENOMIC DNA]</scope>
    <source>
        <strain evidence="4 5">T-3040</strain>
    </source>
</reference>
<evidence type="ECO:0000313" key="4">
    <source>
        <dbReference type="EMBL" id="GBG10015.1"/>
    </source>
</evidence>
<comment type="similarity">
    <text evidence="1">Belongs to the Gfo/Idh/MocA family.</text>
</comment>
<proteinExistence type="inferred from homology"/>
<evidence type="ECO:0000259" key="2">
    <source>
        <dbReference type="Pfam" id="PF01408"/>
    </source>
</evidence>
<dbReference type="PANTHER" id="PTHR43377">
    <property type="entry name" value="BILIVERDIN REDUCTASE A"/>
    <property type="match status" value="1"/>
</dbReference>
<dbReference type="InterPro" id="IPR051450">
    <property type="entry name" value="Gfo/Idh/MocA_Oxidoreductases"/>
</dbReference>
<dbReference type="Gene3D" id="3.40.50.720">
    <property type="entry name" value="NAD(P)-binding Rossmann-like Domain"/>
    <property type="match status" value="1"/>
</dbReference>
<dbReference type="Proteomes" id="UP000245202">
    <property type="component" value="Unassembled WGS sequence"/>
</dbReference>
<dbReference type="RefSeq" id="WP_108994600.1">
    <property type="nucleotide sequence ID" value="NZ_BDQX01000286.1"/>
</dbReference>